<dbReference type="EMBL" id="CP059693">
    <property type="protein sequence ID" value="WDE11304.1"/>
    <property type="molecule type" value="Genomic_DNA"/>
</dbReference>
<accession>A0ABY7VDV4</accession>
<evidence type="ECO:0000313" key="2">
    <source>
        <dbReference type="Proteomes" id="UP001215231"/>
    </source>
</evidence>
<evidence type="ECO:0008006" key="3">
    <source>
        <dbReference type="Google" id="ProtNLM"/>
    </source>
</evidence>
<keyword evidence="2" id="KW-1185">Reference proteome</keyword>
<name>A0ABY7VDV4_9GAMM</name>
<evidence type="ECO:0000313" key="1">
    <source>
        <dbReference type="EMBL" id="WDE11304.1"/>
    </source>
</evidence>
<dbReference type="RefSeq" id="WP_274051454.1">
    <property type="nucleotide sequence ID" value="NZ_CP059693.1"/>
</dbReference>
<protein>
    <recommendedName>
        <fullName evidence="3">STAS/SEC14 domain-containing protein</fullName>
    </recommendedName>
</protein>
<proteinExistence type="predicted"/>
<sequence>MKDMEKHGVATFSWQENLLVIKVYGPFNEEGIESAFEQARQCVINRQAQRWNRLEILDNETLGSPAVVNRVKDLYAWFEENGCEHAAVVVSNCVQIYVIEELLQGQVKIFHDPDAAKKWLSEQS</sequence>
<gene>
    <name evidence="1" type="ORF">H3N35_24290</name>
</gene>
<dbReference type="Proteomes" id="UP001215231">
    <property type="component" value="Chromosome"/>
</dbReference>
<reference evidence="1 2" key="1">
    <citation type="journal article" date="2022" name="Mar. Drugs">
        <title>Bioassay-Guided Fractionation Leads to the Detection of Cholic Acid Generated by the Rare Thalassomonas sp.</title>
        <authorList>
            <person name="Pheiffer F."/>
            <person name="Schneider Y.K."/>
            <person name="Hansen E.H."/>
            <person name="Andersen J.H."/>
            <person name="Isaksson J."/>
            <person name="Busche T."/>
            <person name="R C."/>
            <person name="Kalinowski J."/>
            <person name="Zyl L.V."/>
            <person name="Trindade M."/>
        </authorList>
    </citation>
    <scope>NUCLEOTIDE SEQUENCE [LARGE SCALE GENOMIC DNA]</scope>
    <source>
        <strain evidence="1 2">A5K-61T</strain>
    </source>
</reference>
<organism evidence="1 2">
    <name type="scientific">Thalassomonas haliotis</name>
    <dbReference type="NCBI Taxonomy" id="485448"/>
    <lineage>
        <taxon>Bacteria</taxon>
        <taxon>Pseudomonadati</taxon>
        <taxon>Pseudomonadota</taxon>
        <taxon>Gammaproteobacteria</taxon>
        <taxon>Alteromonadales</taxon>
        <taxon>Colwelliaceae</taxon>
        <taxon>Thalassomonas</taxon>
    </lineage>
</organism>